<dbReference type="SUPFAM" id="SSF51735">
    <property type="entry name" value="NAD(P)-binding Rossmann-fold domains"/>
    <property type="match status" value="1"/>
</dbReference>
<name>A0A9W4UM02_9PLEO</name>
<dbReference type="Pfam" id="PF00106">
    <property type="entry name" value="adh_short"/>
    <property type="match status" value="1"/>
</dbReference>
<dbReference type="EMBL" id="CAOQHR010000009">
    <property type="protein sequence ID" value="CAI6339128.1"/>
    <property type="molecule type" value="Genomic_DNA"/>
</dbReference>
<evidence type="ECO:0000256" key="2">
    <source>
        <dbReference type="ARBA" id="ARBA00023002"/>
    </source>
</evidence>
<dbReference type="PANTHER" id="PTHR42901">
    <property type="entry name" value="ALCOHOL DEHYDROGENASE"/>
    <property type="match status" value="1"/>
</dbReference>
<dbReference type="Proteomes" id="UP001152607">
    <property type="component" value="Unassembled WGS sequence"/>
</dbReference>
<keyword evidence="2" id="KW-0560">Oxidoreductase</keyword>
<organism evidence="3 4">
    <name type="scientific">Periconia digitata</name>
    <dbReference type="NCBI Taxonomy" id="1303443"/>
    <lineage>
        <taxon>Eukaryota</taxon>
        <taxon>Fungi</taxon>
        <taxon>Dikarya</taxon>
        <taxon>Ascomycota</taxon>
        <taxon>Pezizomycotina</taxon>
        <taxon>Dothideomycetes</taxon>
        <taxon>Pleosporomycetidae</taxon>
        <taxon>Pleosporales</taxon>
        <taxon>Massarineae</taxon>
        <taxon>Periconiaceae</taxon>
        <taxon>Periconia</taxon>
    </lineage>
</organism>
<dbReference type="OrthoDB" id="1933717at2759"/>
<evidence type="ECO:0000313" key="3">
    <source>
        <dbReference type="EMBL" id="CAI6339128.1"/>
    </source>
</evidence>
<dbReference type="AlphaFoldDB" id="A0A9W4UM02"/>
<comment type="caution">
    <text evidence="3">The sequence shown here is derived from an EMBL/GenBank/DDBJ whole genome shotgun (WGS) entry which is preliminary data.</text>
</comment>
<dbReference type="PRINTS" id="PR00081">
    <property type="entry name" value="GDHRDH"/>
</dbReference>
<gene>
    <name evidence="3" type="ORF">PDIGIT_LOCUS12275</name>
</gene>
<sequence length="315" mass="34313">MNPMENIEEIMKTNVTSTTHNTTYSALSPTRPELSQANRVVLITGGGTGIGKSMAQHFALASASHVIIAGRRVDVLDAAVKELSEAATEAKSPTQFLRYKLDQSSKSDITALFEDLAAKSLAVDVLVLNAAKFADMTPLVELGTDELWGHMEANVRSAMYLTEFFMKQNPDKKKYLVNMTSAVIHSQTHPMVVNLAPYYISKSAAAVYIQAIANQTSREQLQVVTLHPGTVFGDGFERIGITEDMLPFDDVKLPGSYGVWAASDEAAFLHGRTVWAAWDVEELANGDVGKLIKSDPDYLQMSLVGLKLGNRAPGY</sequence>
<protein>
    <submittedName>
        <fullName evidence="3">Uncharacterized protein</fullName>
    </submittedName>
</protein>
<reference evidence="3" key="1">
    <citation type="submission" date="2023-01" db="EMBL/GenBank/DDBJ databases">
        <authorList>
            <person name="Van Ghelder C."/>
            <person name="Rancurel C."/>
        </authorList>
    </citation>
    <scope>NUCLEOTIDE SEQUENCE</scope>
    <source>
        <strain evidence="3">CNCM I-4278</strain>
    </source>
</reference>
<dbReference type="InterPro" id="IPR002347">
    <property type="entry name" value="SDR_fam"/>
</dbReference>
<dbReference type="PANTHER" id="PTHR42901:SF1">
    <property type="entry name" value="ALCOHOL DEHYDROGENASE"/>
    <property type="match status" value="1"/>
</dbReference>
<dbReference type="CDD" id="cd05233">
    <property type="entry name" value="SDR_c"/>
    <property type="match status" value="1"/>
</dbReference>
<evidence type="ECO:0000313" key="4">
    <source>
        <dbReference type="Proteomes" id="UP001152607"/>
    </source>
</evidence>
<evidence type="ECO:0000256" key="1">
    <source>
        <dbReference type="ARBA" id="ARBA00006484"/>
    </source>
</evidence>
<dbReference type="GO" id="GO:0016491">
    <property type="term" value="F:oxidoreductase activity"/>
    <property type="evidence" value="ECO:0007669"/>
    <property type="project" value="UniProtKB-KW"/>
</dbReference>
<comment type="similarity">
    <text evidence="1">Belongs to the short-chain dehydrogenases/reductases (SDR) family.</text>
</comment>
<keyword evidence="4" id="KW-1185">Reference proteome</keyword>
<accession>A0A9W4UM02</accession>
<dbReference type="InterPro" id="IPR036291">
    <property type="entry name" value="NAD(P)-bd_dom_sf"/>
</dbReference>
<proteinExistence type="inferred from homology"/>
<dbReference type="Gene3D" id="3.40.50.720">
    <property type="entry name" value="NAD(P)-binding Rossmann-like Domain"/>
    <property type="match status" value="1"/>
</dbReference>